<keyword evidence="2" id="KW-0808">Transferase</keyword>
<dbReference type="PANTHER" id="PTHR11608">
    <property type="entry name" value="BIFUNCTIONAL PROTEIN PYRR"/>
    <property type="match status" value="1"/>
</dbReference>
<dbReference type="AlphaFoldDB" id="A0A556N769"/>
<name>A0A556N769_9FLAO</name>
<protein>
    <submittedName>
        <fullName evidence="2">Phosphoribosyltransferase</fullName>
    </submittedName>
</protein>
<accession>A0A556N769</accession>
<feature type="domain" description="Phosphoribosyltransferase" evidence="1">
    <location>
        <begin position="5"/>
        <end position="140"/>
    </location>
</feature>
<dbReference type="Gene3D" id="3.40.50.2020">
    <property type="match status" value="1"/>
</dbReference>
<organism evidence="2 3">
    <name type="scientific">Fluviicola chungangensis</name>
    <dbReference type="NCBI Taxonomy" id="2597671"/>
    <lineage>
        <taxon>Bacteria</taxon>
        <taxon>Pseudomonadati</taxon>
        <taxon>Bacteroidota</taxon>
        <taxon>Flavobacteriia</taxon>
        <taxon>Flavobacteriales</taxon>
        <taxon>Crocinitomicaceae</taxon>
        <taxon>Fluviicola</taxon>
    </lineage>
</organism>
<reference evidence="2 3" key="1">
    <citation type="submission" date="2019-07" db="EMBL/GenBank/DDBJ databases">
        <authorList>
            <person name="Huq M.A."/>
        </authorList>
    </citation>
    <scope>NUCLEOTIDE SEQUENCE [LARGE SCALE GENOMIC DNA]</scope>
    <source>
        <strain evidence="2 3">MAH-3</strain>
    </source>
</reference>
<evidence type="ECO:0000259" key="1">
    <source>
        <dbReference type="Pfam" id="PF00156"/>
    </source>
</evidence>
<dbReference type="InterPro" id="IPR050137">
    <property type="entry name" value="PyrR_bifunctional"/>
</dbReference>
<gene>
    <name evidence="2" type="ORF">FO442_02535</name>
</gene>
<proteinExistence type="predicted"/>
<dbReference type="InterPro" id="IPR029057">
    <property type="entry name" value="PRTase-like"/>
</dbReference>
<dbReference type="GO" id="GO:0016757">
    <property type="term" value="F:glycosyltransferase activity"/>
    <property type="evidence" value="ECO:0007669"/>
    <property type="project" value="UniProtKB-KW"/>
</dbReference>
<dbReference type="EMBL" id="VLPL01000001">
    <property type="protein sequence ID" value="TSJ48027.1"/>
    <property type="molecule type" value="Genomic_DNA"/>
</dbReference>
<dbReference type="Proteomes" id="UP000316008">
    <property type="component" value="Unassembled WGS sequence"/>
</dbReference>
<comment type="caution">
    <text evidence="2">The sequence shown here is derived from an EMBL/GenBank/DDBJ whole genome shotgun (WGS) entry which is preliminary data.</text>
</comment>
<dbReference type="InterPro" id="IPR000836">
    <property type="entry name" value="PRTase_dom"/>
</dbReference>
<keyword evidence="3" id="KW-1185">Reference proteome</keyword>
<dbReference type="RefSeq" id="WP_144331562.1">
    <property type="nucleotide sequence ID" value="NZ_VLPL01000001.1"/>
</dbReference>
<keyword evidence="2" id="KW-0328">Glycosyltransferase</keyword>
<sequence length="164" mass="18536">MKLVLNQHQIEQKIMRLAHEILENTYGIPELFIGGIIGNGETFAQQITEIIRRNSSQEVTYFKIELDKDHPLDSSIRCSIDPALFNGKLVILVDDVINSGTTMQYGVMKILEQPVRSVKTVALVDRMHRRYPIKCDFVGMTLTTTLGERVEVMPSNGSLEAFLV</sequence>
<dbReference type="OrthoDB" id="664757at2"/>
<evidence type="ECO:0000313" key="2">
    <source>
        <dbReference type="EMBL" id="TSJ48027.1"/>
    </source>
</evidence>
<dbReference type="PANTHER" id="PTHR11608:SF0">
    <property type="entry name" value="BIFUNCTIONAL PROTEIN PYRR"/>
    <property type="match status" value="1"/>
</dbReference>
<dbReference type="CDD" id="cd06223">
    <property type="entry name" value="PRTases_typeI"/>
    <property type="match status" value="1"/>
</dbReference>
<evidence type="ECO:0000313" key="3">
    <source>
        <dbReference type="Proteomes" id="UP000316008"/>
    </source>
</evidence>
<dbReference type="SUPFAM" id="SSF53271">
    <property type="entry name" value="PRTase-like"/>
    <property type="match status" value="1"/>
</dbReference>
<dbReference type="Pfam" id="PF00156">
    <property type="entry name" value="Pribosyltran"/>
    <property type="match status" value="1"/>
</dbReference>